<evidence type="ECO:0000313" key="4">
    <source>
        <dbReference type="Proteomes" id="UP001166286"/>
    </source>
</evidence>
<dbReference type="InterPro" id="IPR051785">
    <property type="entry name" value="MMCE/EMCE_epimerase"/>
</dbReference>
<dbReference type="InterPro" id="IPR004360">
    <property type="entry name" value="Glyas_Fos-R_dOase_dom"/>
</dbReference>
<dbReference type="PANTHER" id="PTHR43048:SF3">
    <property type="entry name" value="METHYLMALONYL-COA EPIMERASE, MITOCHONDRIAL"/>
    <property type="match status" value="1"/>
</dbReference>
<evidence type="ECO:0000313" key="3">
    <source>
        <dbReference type="EMBL" id="KAK0510342.1"/>
    </source>
</evidence>
<dbReference type="Pfam" id="PF00903">
    <property type="entry name" value="Glyoxalase"/>
    <property type="match status" value="1"/>
</dbReference>
<dbReference type="GO" id="GO:0046872">
    <property type="term" value="F:metal ion binding"/>
    <property type="evidence" value="ECO:0007669"/>
    <property type="project" value="UniProtKB-KW"/>
</dbReference>
<dbReference type="PROSITE" id="PS51819">
    <property type="entry name" value="VOC"/>
    <property type="match status" value="1"/>
</dbReference>
<dbReference type="Proteomes" id="UP001166286">
    <property type="component" value="Unassembled WGS sequence"/>
</dbReference>
<dbReference type="EMBL" id="JAFEKC020000017">
    <property type="protein sequence ID" value="KAK0510342.1"/>
    <property type="molecule type" value="Genomic_DNA"/>
</dbReference>
<name>A0AA39V002_9LECA</name>
<evidence type="ECO:0000256" key="1">
    <source>
        <dbReference type="ARBA" id="ARBA00022723"/>
    </source>
</evidence>
<accession>A0AA39V002</accession>
<dbReference type="Gene3D" id="3.10.180.10">
    <property type="entry name" value="2,3-Dihydroxybiphenyl 1,2-Dioxygenase, domain 1"/>
    <property type="match status" value="2"/>
</dbReference>
<protein>
    <recommendedName>
        <fullName evidence="2">VOC domain-containing protein</fullName>
    </recommendedName>
</protein>
<reference evidence="3" key="1">
    <citation type="submission" date="2023-03" db="EMBL/GenBank/DDBJ databases">
        <title>Complete genome of Cladonia borealis.</title>
        <authorList>
            <person name="Park H."/>
        </authorList>
    </citation>
    <scope>NUCLEOTIDE SEQUENCE</scope>
    <source>
        <strain evidence="3">ANT050790</strain>
    </source>
</reference>
<dbReference type="FunFam" id="3.10.180.10:FF:000039">
    <property type="entry name" value="Trihydroxytoluene oxygenase (AFU_orthologue AFUA_8G02470)"/>
    <property type="match status" value="1"/>
</dbReference>
<evidence type="ECO:0000259" key="2">
    <source>
        <dbReference type="PROSITE" id="PS51819"/>
    </source>
</evidence>
<proteinExistence type="predicted"/>
<dbReference type="SUPFAM" id="SSF54593">
    <property type="entry name" value="Glyoxalase/Bleomycin resistance protein/Dihydroxybiphenyl dioxygenase"/>
    <property type="match status" value="1"/>
</dbReference>
<organism evidence="3 4">
    <name type="scientific">Cladonia borealis</name>
    <dbReference type="NCBI Taxonomy" id="184061"/>
    <lineage>
        <taxon>Eukaryota</taxon>
        <taxon>Fungi</taxon>
        <taxon>Dikarya</taxon>
        <taxon>Ascomycota</taxon>
        <taxon>Pezizomycotina</taxon>
        <taxon>Lecanoromycetes</taxon>
        <taxon>OSLEUM clade</taxon>
        <taxon>Lecanoromycetidae</taxon>
        <taxon>Lecanorales</taxon>
        <taxon>Lecanorineae</taxon>
        <taxon>Cladoniaceae</taxon>
        <taxon>Cladonia</taxon>
    </lineage>
</organism>
<dbReference type="InterPro" id="IPR037523">
    <property type="entry name" value="VOC_core"/>
</dbReference>
<dbReference type="FunFam" id="3.10.180.10:FF:000034">
    <property type="entry name" value="Glyoxalase/Bleomycin resistance protein/Dihydroxybiphenyl dioxygenase"/>
    <property type="match status" value="1"/>
</dbReference>
<feature type="domain" description="VOC" evidence="2">
    <location>
        <begin position="171"/>
        <end position="294"/>
    </location>
</feature>
<dbReference type="GO" id="GO:0046491">
    <property type="term" value="P:L-methylmalonyl-CoA metabolic process"/>
    <property type="evidence" value="ECO:0007669"/>
    <property type="project" value="TreeGrafter"/>
</dbReference>
<keyword evidence="1" id="KW-0479">Metal-binding</keyword>
<dbReference type="AlphaFoldDB" id="A0AA39V002"/>
<dbReference type="GO" id="GO:0005739">
    <property type="term" value="C:mitochondrion"/>
    <property type="evidence" value="ECO:0007669"/>
    <property type="project" value="TreeGrafter"/>
</dbReference>
<keyword evidence="4" id="KW-1185">Reference proteome</keyword>
<dbReference type="GO" id="GO:0004493">
    <property type="term" value="F:methylmalonyl-CoA epimerase activity"/>
    <property type="evidence" value="ECO:0007669"/>
    <property type="project" value="TreeGrafter"/>
</dbReference>
<sequence>MTLSAPTLLDKVKLVRIAHVYYTHKSIEKEHQFLLDFGFAETKRANAGTSNERIYYRGYGTEPFVYCLSKGDEDEFGGAAFVVESRDDLELAARIMPNASKIYELLDAPGGGECVTVEDPVDKFQLHLVWGQTQRELTEELHQRDSNFPTAKHRPANKFQRMQKGPAQVHKLGHFGICVTDFAAHMSFWTTYFNFKPSDVNYHPDGHDVITFMHLDRGLEFVDHHCFFFFGGPKAHVHHSSFEVFDFDAQVMGHDWLVKKGYENCWGVGRHEVGSQIFDYWFDTSRFIVEHYVDGDLVNSETPITREVASPDRLYVWGPDLPPRFLE</sequence>
<comment type="caution">
    <text evidence="3">The sequence shown here is derived from an EMBL/GenBank/DDBJ whole genome shotgun (WGS) entry which is preliminary data.</text>
</comment>
<dbReference type="PANTHER" id="PTHR43048">
    <property type="entry name" value="METHYLMALONYL-COA EPIMERASE"/>
    <property type="match status" value="1"/>
</dbReference>
<dbReference type="InterPro" id="IPR029068">
    <property type="entry name" value="Glyas_Bleomycin-R_OHBP_Dase"/>
</dbReference>
<gene>
    <name evidence="3" type="ORF">JMJ35_007736</name>
</gene>